<reference evidence="2" key="1">
    <citation type="submission" date="2012-07" db="EMBL/GenBank/DDBJ databases">
        <title>Genome of the Chinese tree shrew, a rising model animal genetically related to primates.</title>
        <authorList>
            <person name="Zhang G."/>
            <person name="Fan Y."/>
            <person name="Yao Y."/>
            <person name="Huang Z."/>
        </authorList>
    </citation>
    <scope>NUCLEOTIDE SEQUENCE [LARGE SCALE GENOMIC DNA]</scope>
</reference>
<name>L9LDQ1_TUPCH</name>
<dbReference type="AlphaFoldDB" id="L9LDQ1"/>
<gene>
    <name evidence="1" type="ORF">TREES_T100004956</name>
</gene>
<dbReference type="InParanoid" id="L9LDQ1"/>
<reference evidence="2" key="2">
    <citation type="journal article" date="2013" name="Nat. Commun.">
        <title>Genome of the Chinese tree shrew.</title>
        <authorList>
            <person name="Fan Y."/>
            <person name="Huang Z.Y."/>
            <person name="Cao C.C."/>
            <person name="Chen C.S."/>
            <person name="Chen Y.X."/>
            <person name="Fan D.D."/>
            <person name="He J."/>
            <person name="Hou H.L."/>
            <person name="Hu L."/>
            <person name="Hu X.T."/>
            <person name="Jiang X.T."/>
            <person name="Lai R."/>
            <person name="Lang Y.S."/>
            <person name="Liang B."/>
            <person name="Liao S.G."/>
            <person name="Mu D."/>
            <person name="Ma Y.Y."/>
            <person name="Niu Y.Y."/>
            <person name="Sun X.Q."/>
            <person name="Xia J.Q."/>
            <person name="Xiao J."/>
            <person name="Xiong Z.Q."/>
            <person name="Xu L."/>
            <person name="Yang L."/>
            <person name="Zhang Y."/>
            <person name="Zhao W."/>
            <person name="Zhao X.D."/>
            <person name="Zheng Y.T."/>
            <person name="Zhou J.M."/>
            <person name="Zhu Y.B."/>
            <person name="Zhang G.J."/>
            <person name="Wang J."/>
            <person name="Yao Y.G."/>
        </authorList>
    </citation>
    <scope>NUCLEOTIDE SEQUENCE [LARGE SCALE GENOMIC DNA]</scope>
</reference>
<organism evidence="1 2">
    <name type="scientific">Tupaia chinensis</name>
    <name type="common">Chinese tree shrew</name>
    <name type="synonym">Tupaia belangeri chinensis</name>
    <dbReference type="NCBI Taxonomy" id="246437"/>
    <lineage>
        <taxon>Eukaryota</taxon>
        <taxon>Metazoa</taxon>
        <taxon>Chordata</taxon>
        <taxon>Craniata</taxon>
        <taxon>Vertebrata</taxon>
        <taxon>Euteleostomi</taxon>
        <taxon>Mammalia</taxon>
        <taxon>Eutheria</taxon>
        <taxon>Euarchontoglires</taxon>
        <taxon>Scandentia</taxon>
        <taxon>Tupaiidae</taxon>
        <taxon>Tupaia</taxon>
    </lineage>
</organism>
<protein>
    <submittedName>
        <fullName evidence="1">Uncharacterized protein</fullName>
    </submittedName>
</protein>
<dbReference type="Proteomes" id="UP000011518">
    <property type="component" value="Unassembled WGS sequence"/>
</dbReference>
<proteinExistence type="predicted"/>
<dbReference type="EMBL" id="KB320374">
    <property type="protein sequence ID" value="ELW73028.1"/>
    <property type="molecule type" value="Genomic_DNA"/>
</dbReference>
<evidence type="ECO:0000313" key="2">
    <source>
        <dbReference type="Proteomes" id="UP000011518"/>
    </source>
</evidence>
<keyword evidence="2" id="KW-1185">Reference proteome</keyword>
<accession>L9LDQ1</accession>
<sequence>MWWRTQLWVTGAPRWWRTQVQNSNGVGWGKARNGSVELRGCGGHKPGHRSYKVVEDASSISGAPTQWRLQVQVTGALRQWRMQTWVTRTPTTGHKPDHWGSDMVEAASVGHWDSEVVEDANVDHRIPTTGHRLDHWGFDLVEDISFGHWSSNLVEDASQLALAVAATSSRRGERGGKGTLGHGGLARLWLRWRQEEGSKVDSPRASSCSNVVEDAIVGHRSPKVVEDSSAEL</sequence>
<evidence type="ECO:0000313" key="1">
    <source>
        <dbReference type="EMBL" id="ELW73028.1"/>
    </source>
</evidence>